<feature type="transmembrane region" description="Helical" evidence="2">
    <location>
        <begin position="123"/>
        <end position="141"/>
    </location>
</feature>
<evidence type="ECO:0000256" key="2">
    <source>
        <dbReference type="SAM" id="Phobius"/>
    </source>
</evidence>
<comment type="caution">
    <text evidence="3">The sequence shown here is derived from an EMBL/GenBank/DDBJ whole genome shotgun (WGS) entry which is preliminary data.</text>
</comment>
<gene>
    <name evidence="3" type="ORF">Dac01nite_14850</name>
</gene>
<dbReference type="Proteomes" id="UP000652354">
    <property type="component" value="Unassembled WGS sequence"/>
</dbReference>
<protein>
    <submittedName>
        <fullName evidence="3">Uncharacterized protein</fullName>
    </submittedName>
</protein>
<dbReference type="RefSeq" id="WP_203655322.1">
    <property type="nucleotide sequence ID" value="NZ_BONR01000003.1"/>
</dbReference>
<keyword evidence="2" id="KW-0472">Membrane</keyword>
<organism evidence="3 4">
    <name type="scientific">Demequina activiva</name>
    <dbReference type="NCBI Taxonomy" id="1582364"/>
    <lineage>
        <taxon>Bacteria</taxon>
        <taxon>Bacillati</taxon>
        <taxon>Actinomycetota</taxon>
        <taxon>Actinomycetes</taxon>
        <taxon>Micrococcales</taxon>
        <taxon>Demequinaceae</taxon>
        <taxon>Demequina</taxon>
    </lineage>
</organism>
<feature type="transmembrane region" description="Helical" evidence="2">
    <location>
        <begin position="295"/>
        <end position="313"/>
    </location>
</feature>
<feature type="transmembrane region" description="Helical" evidence="2">
    <location>
        <begin position="362"/>
        <end position="387"/>
    </location>
</feature>
<proteinExistence type="predicted"/>
<feature type="region of interest" description="Disordered" evidence="1">
    <location>
        <begin position="401"/>
        <end position="426"/>
    </location>
</feature>
<feature type="transmembrane region" description="Helical" evidence="2">
    <location>
        <begin position="21"/>
        <end position="45"/>
    </location>
</feature>
<feature type="transmembrane region" description="Helical" evidence="2">
    <location>
        <begin position="89"/>
        <end position="111"/>
    </location>
</feature>
<dbReference type="Pfam" id="PF19877">
    <property type="entry name" value="DUF6350"/>
    <property type="match status" value="1"/>
</dbReference>
<keyword evidence="4" id="KW-1185">Reference proteome</keyword>
<accession>A0A919ULH8</accession>
<dbReference type="AlphaFoldDB" id="A0A919ULH8"/>
<evidence type="ECO:0000256" key="1">
    <source>
        <dbReference type="SAM" id="MobiDB-lite"/>
    </source>
</evidence>
<evidence type="ECO:0000313" key="3">
    <source>
        <dbReference type="EMBL" id="GIG54733.1"/>
    </source>
</evidence>
<evidence type="ECO:0000313" key="4">
    <source>
        <dbReference type="Proteomes" id="UP000652354"/>
    </source>
</evidence>
<reference evidence="3" key="1">
    <citation type="submission" date="2021-01" db="EMBL/GenBank/DDBJ databases">
        <title>Whole genome shotgun sequence of Demequina activiva NBRC 110675.</title>
        <authorList>
            <person name="Komaki H."/>
            <person name="Tamura T."/>
        </authorList>
    </citation>
    <scope>NUCLEOTIDE SEQUENCE</scope>
    <source>
        <strain evidence="3">NBRC 110675</strain>
    </source>
</reference>
<dbReference type="EMBL" id="BONR01000003">
    <property type="protein sequence ID" value="GIG54733.1"/>
    <property type="molecule type" value="Genomic_DNA"/>
</dbReference>
<keyword evidence="2" id="KW-1133">Transmembrane helix</keyword>
<name>A0A919ULH8_9MICO</name>
<feature type="transmembrane region" description="Helical" evidence="2">
    <location>
        <begin position="325"/>
        <end position="350"/>
    </location>
</feature>
<feature type="transmembrane region" description="Helical" evidence="2">
    <location>
        <begin position="194"/>
        <end position="215"/>
    </location>
</feature>
<keyword evidence="2" id="KW-0812">Transmembrane</keyword>
<sequence length="426" mass="42178">MSTRSLASDLRALGRRGIAAVKAAPAWLGGILTGAQGALLSYLLVLAPSMAVVASAPTSSLSRGVDWSGAAGFASQLWLLAHGVPMASVAGQVSLIPLGLTLVCGAILAGVARRFAARTWGSWVLAVASYAVLVGSVASMVGGPQAQGATVRAVLMAIAIAAPSVAIGIWRAHGMELAWLARIPELVRVATRRASASVALIVCAAALAQTAWAIVGREGIGDAATALGLDGVGAPVLAVAELAYAPTMVAWMVAWLSGQGFSVGLGTSYAPDALAVEQVPALPILGALPSAAGGLLVWAPLVIVGVVAAVRVLTPRGALSWRAHVASDGLAVSAVGVAVAVVCLLSSGAAGPGRLETVGPDALPVAVAVAGLAALGFMVGTVVRLAVDLPLVRRLSGGVRRGAPTTAEAPASPPGARRPADASTAR</sequence>
<feature type="transmembrane region" description="Helical" evidence="2">
    <location>
        <begin position="153"/>
        <end position="173"/>
    </location>
</feature>
<dbReference type="InterPro" id="IPR045931">
    <property type="entry name" value="DUF6350"/>
</dbReference>